<evidence type="ECO:0000313" key="5">
    <source>
        <dbReference type="EMBL" id="GET45205.1"/>
    </source>
</evidence>
<evidence type="ECO:0000256" key="3">
    <source>
        <dbReference type="PIRSR" id="PIRSR640198-3"/>
    </source>
</evidence>
<feature type="domain" description="Fido" evidence="4">
    <location>
        <begin position="91"/>
        <end position="230"/>
    </location>
</feature>
<feature type="site" description="Important for autoinhibition of adenylyltransferase activity" evidence="3">
    <location>
        <position position="41"/>
    </location>
</feature>
<dbReference type="OrthoDB" id="9814400at2"/>
<keyword evidence="6" id="KW-1185">Reference proteome</keyword>
<keyword evidence="5" id="KW-0131">Cell cycle</keyword>
<dbReference type="PANTHER" id="PTHR13504">
    <property type="entry name" value="FIDO DOMAIN-CONTAINING PROTEIN DDB_G0283145"/>
    <property type="match status" value="1"/>
</dbReference>
<dbReference type="InterPro" id="IPR040198">
    <property type="entry name" value="Fido_containing"/>
</dbReference>
<name>A0A5M4B7E5_9FLAO</name>
<keyword evidence="5" id="KW-0132">Cell division</keyword>
<feature type="binding site" evidence="2">
    <location>
        <begin position="208"/>
        <end position="209"/>
    </location>
    <ligand>
        <name>ATP</name>
        <dbReference type="ChEBI" id="CHEBI:30616"/>
    </ligand>
</feature>
<feature type="binding site" evidence="2">
    <location>
        <begin position="174"/>
        <end position="181"/>
    </location>
    <ligand>
        <name>ATP</name>
        <dbReference type="ChEBI" id="CHEBI:30616"/>
    </ligand>
</feature>
<reference evidence="6" key="1">
    <citation type="journal article" date="2020" name="Int. J. Syst. Evol. Microbiol.">
        <title>Capnocytophaga felis sp. nov. isolated from the feline oral cavity.</title>
        <authorList>
            <person name="Suzuki M."/>
            <person name="Umeda K."/>
            <person name="Kimura M."/>
            <person name="Imaoka K."/>
            <person name="Morikawa S."/>
            <person name="Maeda K."/>
        </authorList>
    </citation>
    <scope>NUCLEOTIDE SEQUENCE [LARGE SCALE GENOMIC DNA]</scope>
    <source>
        <strain evidence="6">KC07070</strain>
    </source>
</reference>
<keyword evidence="2" id="KW-0547">Nucleotide-binding</keyword>
<dbReference type="Gene3D" id="1.10.3290.10">
    <property type="entry name" value="Fido-like domain"/>
    <property type="match status" value="1"/>
</dbReference>
<evidence type="ECO:0000256" key="1">
    <source>
        <dbReference type="PIRSR" id="PIRSR640198-1"/>
    </source>
</evidence>
<organism evidence="5 6">
    <name type="scientific">Capnocytophaga felis</name>
    <dbReference type="NCBI Taxonomy" id="2267611"/>
    <lineage>
        <taxon>Bacteria</taxon>
        <taxon>Pseudomonadati</taxon>
        <taxon>Bacteroidota</taxon>
        <taxon>Flavobacteriia</taxon>
        <taxon>Flavobacteriales</taxon>
        <taxon>Flavobacteriaceae</taxon>
        <taxon>Capnocytophaga</taxon>
    </lineage>
</organism>
<dbReference type="PROSITE" id="PS51459">
    <property type="entry name" value="FIDO"/>
    <property type="match status" value="1"/>
</dbReference>
<dbReference type="AlphaFoldDB" id="A0A5M4B7E5"/>
<sequence length="245" mass="27840">MSKYIEIDNLKNRLNELRALQSEKVVKALEIEYTYESNKIEGNTLTLQETALVIEKGLTVGGKTLNEHLEAINHTHAIAFIKDIAKGNEPITERLITEIHALILKGINDRNAGRYRSVLVLISGAKHVPPQPFAVPLEMEKLMQWYDLNKDTLHPIELASEMHERLVTIHPFIDGNGRTSRLLMNLILLRSGYPIAILKGDTESRLKYYSALETAQVENDKRPFIDLIADNVRQTIERIIKIVEG</sequence>
<dbReference type="PANTHER" id="PTHR13504:SF38">
    <property type="entry name" value="FIDO DOMAIN-CONTAINING PROTEIN"/>
    <property type="match status" value="1"/>
</dbReference>
<evidence type="ECO:0000313" key="6">
    <source>
        <dbReference type="Proteomes" id="UP000398217"/>
    </source>
</evidence>
<comment type="caution">
    <text evidence="5">The sequence shown here is derived from an EMBL/GenBank/DDBJ whole genome shotgun (WGS) entry which is preliminary data.</text>
</comment>
<dbReference type="GO" id="GO:0051301">
    <property type="term" value="P:cell division"/>
    <property type="evidence" value="ECO:0007669"/>
    <property type="project" value="UniProtKB-KW"/>
</dbReference>
<dbReference type="InterPro" id="IPR003812">
    <property type="entry name" value="Fido"/>
</dbReference>
<protein>
    <submittedName>
        <fullName evidence="5">Cell division protein Fic</fullName>
    </submittedName>
</protein>
<dbReference type="GO" id="GO:0005524">
    <property type="term" value="F:ATP binding"/>
    <property type="evidence" value="ECO:0007669"/>
    <property type="project" value="UniProtKB-KW"/>
</dbReference>
<evidence type="ECO:0000259" key="4">
    <source>
        <dbReference type="PROSITE" id="PS51459"/>
    </source>
</evidence>
<evidence type="ECO:0000256" key="2">
    <source>
        <dbReference type="PIRSR" id="PIRSR640198-2"/>
    </source>
</evidence>
<gene>
    <name evidence="5" type="ORF">RCZ01_05070</name>
</gene>
<dbReference type="InterPro" id="IPR036597">
    <property type="entry name" value="Fido-like_dom_sf"/>
</dbReference>
<dbReference type="Proteomes" id="UP000398217">
    <property type="component" value="Unassembled WGS sequence"/>
</dbReference>
<feature type="active site" evidence="1">
    <location>
        <position position="170"/>
    </location>
</feature>
<dbReference type="Pfam" id="PF02661">
    <property type="entry name" value="Fic"/>
    <property type="match status" value="1"/>
</dbReference>
<proteinExistence type="predicted"/>
<accession>A0A5M4B7E5</accession>
<dbReference type="RefSeq" id="WP_155283898.1">
    <property type="nucleotide sequence ID" value="NZ_BLBC01000005.1"/>
</dbReference>
<dbReference type="SUPFAM" id="SSF140931">
    <property type="entry name" value="Fic-like"/>
    <property type="match status" value="1"/>
</dbReference>
<dbReference type="EMBL" id="BLBC01000005">
    <property type="protein sequence ID" value="GET45205.1"/>
    <property type="molecule type" value="Genomic_DNA"/>
</dbReference>
<keyword evidence="2" id="KW-0067">ATP-binding</keyword>